<dbReference type="UniPathway" id="UPA00277">
    <property type="reaction ID" value="UER00407"/>
</dbReference>
<dbReference type="Gene3D" id="2.40.30.30">
    <property type="entry name" value="Riboflavin kinase-like"/>
    <property type="match status" value="1"/>
</dbReference>
<dbReference type="GO" id="GO:0009398">
    <property type="term" value="P:FMN biosynthetic process"/>
    <property type="evidence" value="ECO:0007669"/>
    <property type="project" value="UniProtKB-UniRule"/>
</dbReference>
<dbReference type="CDD" id="cd02064">
    <property type="entry name" value="FAD_synthetase_N"/>
    <property type="match status" value="1"/>
</dbReference>
<dbReference type="AlphaFoldDB" id="A0A0A2M2H6"/>
<dbReference type="PANTHER" id="PTHR22749">
    <property type="entry name" value="RIBOFLAVIN KINASE/FMN ADENYLYLTRANSFERASE"/>
    <property type="match status" value="1"/>
</dbReference>
<dbReference type="eggNOG" id="COG0196">
    <property type="taxonomic scope" value="Bacteria"/>
</dbReference>
<dbReference type="NCBIfam" id="NF004160">
    <property type="entry name" value="PRK05627.1-3"/>
    <property type="match status" value="1"/>
</dbReference>
<dbReference type="OrthoDB" id="9803667at2"/>
<evidence type="ECO:0000313" key="18">
    <source>
        <dbReference type="Proteomes" id="UP000030152"/>
    </source>
</evidence>
<evidence type="ECO:0000256" key="13">
    <source>
        <dbReference type="ARBA" id="ARBA00047880"/>
    </source>
</evidence>
<evidence type="ECO:0000256" key="9">
    <source>
        <dbReference type="ARBA" id="ARBA00022777"/>
    </source>
</evidence>
<dbReference type="FunFam" id="3.40.50.620:FF:000021">
    <property type="entry name" value="Riboflavin biosynthesis protein"/>
    <property type="match status" value="1"/>
</dbReference>
<dbReference type="Pfam" id="PF06574">
    <property type="entry name" value="FAD_syn"/>
    <property type="match status" value="1"/>
</dbReference>
<evidence type="ECO:0000256" key="10">
    <source>
        <dbReference type="ARBA" id="ARBA00022827"/>
    </source>
</evidence>
<keyword evidence="12" id="KW-0511">Multifunctional enzyme</keyword>
<comment type="pathway">
    <text evidence="3 15">Cofactor biosynthesis; FMN biosynthesis; FMN from riboflavin (ATP route): step 1/1.</text>
</comment>
<dbReference type="InterPro" id="IPR023465">
    <property type="entry name" value="Riboflavin_kinase_dom_sf"/>
</dbReference>
<dbReference type="InterPro" id="IPR023468">
    <property type="entry name" value="Riboflavin_kinase"/>
</dbReference>
<dbReference type="SUPFAM" id="SSF82114">
    <property type="entry name" value="Riboflavin kinase-like"/>
    <property type="match status" value="1"/>
</dbReference>
<dbReference type="EMBL" id="JRLX01000010">
    <property type="protein sequence ID" value="KGO86474.1"/>
    <property type="molecule type" value="Genomic_DNA"/>
</dbReference>
<dbReference type="InterPro" id="IPR002606">
    <property type="entry name" value="Riboflavin_kinase_bac"/>
</dbReference>
<name>A0A0A2M2H6_9FLAO</name>
<protein>
    <recommendedName>
        <fullName evidence="15">Riboflavin biosynthesis protein</fullName>
    </recommendedName>
    <domain>
        <recommendedName>
            <fullName evidence="15">Riboflavin kinase</fullName>
            <ecNumber evidence="15">2.7.1.26</ecNumber>
        </recommendedName>
        <alternativeName>
            <fullName evidence="15">Flavokinase</fullName>
        </alternativeName>
    </domain>
    <domain>
        <recommendedName>
            <fullName evidence="15">FMN adenylyltransferase</fullName>
            <ecNumber evidence="15">2.7.7.2</ecNumber>
        </recommendedName>
        <alternativeName>
            <fullName evidence="15">FAD pyrophosphorylase</fullName>
        </alternativeName>
        <alternativeName>
            <fullName evidence="15">FAD synthase</fullName>
        </alternativeName>
    </domain>
</protein>
<comment type="catalytic activity">
    <reaction evidence="14 15">
        <text>FMN + ATP + H(+) = FAD + diphosphate</text>
        <dbReference type="Rhea" id="RHEA:17237"/>
        <dbReference type="ChEBI" id="CHEBI:15378"/>
        <dbReference type="ChEBI" id="CHEBI:30616"/>
        <dbReference type="ChEBI" id="CHEBI:33019"/>
        <dbReference type="ChEBI" id="CHEBI:57692"/>
        <dbReference type="ChEBI" id="CHEBI:58210"/>
        <dbReference type="EC" id="2.7.7.2"/>
    </reaction>
</comment>
<keyword evidence="11 15" id="KW-0067">ATP-binding</keyword>
<dbReference type="Pfam" id="PF01687">
    <property type="entry name" value="Flavokinase"/>
    <property type="match status" value="1"/>
</dbReference>
<dbReference type="InterPro" id="IPR015865">
    <property type="entry name" value="Riboflavin_kinase_bac/euk"/>
</dbReference>
<dbReference type="RefSeq" id="WP_020213826.1">
    <property type="nucleotide sequence ID" value="NZ_JRLX01000010.1"/>
</dbReference>
<evidence type="ECO:0000256" key="4">
    <source>
        <dbReference type="ARBA" id="ARBA00022630"/>
    </source>
</evidence>
<organism evidence="17 18">
    <name type="scientific">Flavobacterium rivuli WB 3.3-2 = DSM 21788</name>
    <dbReference type="NCBI Taxonomy" id="1121895"/>
    <lineage>
        <taxon>Bacteria</taxon>
        <taxon>Pseudomonadati</taxon>
        <taxon>Bacteroidota</taxon>
        <taxon>Flavobacteriia</taxon>
        <taxon>Flavobacteriales</taxon>
        <taxon>Flavobacteriaceae</taxon>
        <taxon>Flavobacterium</taxon>
    </lineage>
</organism>
<evidence type="ECO:0000256" key="12">
    <source>
        <dbReference type="ARBA" id="ARBA00023268"/>
    </source>
</evidence>
<dbReference type="Gene3D" id="3.40.50.620">
    <property type="entry name" value="HUPs"/>
    <property type="match status" value="1"/>
</dbReference>
<dbReference type="InterPro" id="IPR015864">
    <property type="entry name" value="FAD_synthase"/>
</dbReference>
<keyword evidence="5 15" id="KW-0288">FMN</keyword>
<evidence type="ECO:0000256" key="1">
    <source>
        <dbReference type="ARBA" id="ARBA00002121"/>
    </source>
</evidence>
<evidence type="ECO:0000256" key="7">
    <source>
        <dbReference type="ARBA" id="ARBA00022695"/>
    </source>
</evidence>
<dbReference type="PANTHER" id="PTHR22749:SF6">
    <property type="entry name" value="RIBOFLAVIN KINASE"/>
    <property type="match status" value="1"/>
</dbReference>
<keyword evidence="9 15" id="KW-0418">Kinase</keyword>
<keyword evidence="7 15" id="KW-0548">Nucleotidyltransferase</keyword>
<gene>
    <name evidence="17" type="ORF">Q765_11405</name>
</gene>
<keyword evidence="18" id="KW-1185">Reference proteome</keyword>
<dbReference type="NCBIfam" id="NF004162">
    <property type="entry name" value="PRK05627.1-5"/>
    <property type="match status" value="1"/>
</dbReference>
<comment type="pathway">
    <text evidence="2 15">Cofactor biosynthesis; FAD biosynthesis; FAD from FMN: step 1/1.</text>
</comment>
<accession>A0A0A2M2H6</accession>
<dbReference type="GO" id="GO:0003919">
    <property type="term" value="F:FMN adenylyltransferase activity"/>
    <property type="evidence" value="ECO:0007669"/>
    <property type="project" value="UniProtKB-UniRule"/>
</dbReference>
<comment type="function">
    <text evidence="1">Catalyzes the phosphorylation of riboflavin to FMN followed by the adenylation of FMN to FAD.</text>
</comment>
<dbReference type="Proteomes" id="UP000030152">
    <property type="component" value="Unassembled WGS sequence"/>
</dbReference>
<evidence type="ECO:0000256" key="15">
    <source>
        <dbReference type="PIRNR" id="PIRNR004491"/>
    </source>
</evidence>
<comment type="catalytic activity">
    <reaction evidence="13 15">
        <text>riboflavin + ATP = FMN + ADP + H(+)</text>
        <dbReference type="Rhea" id="RHEA:14357"/>
        <dbReference type="ChEBI" id="CHEBI:15378"/>
        <dbReference type="ChEBI" id="CHEBI:30616"/>
        <dbReference type="ChEBI" id="CHEBI:57986"/>
        <dbReference type="ChEBI" id="CHEBI:58210"/>
        <dbReference type="ChEBI" id="CHEBI:456216"/>
        <dbReference type="EC" id="2.7.1.26"/>
    </reaction>
</comment>
<dbReference type="GO" id="GO:0006747">
    <property type="term" value="P:FAD biosynthetic process"/>
    <property type="evidence" value="ECO:0007669"/>
    <property type="project" value="UniProtKB-UniRule"/>
</dbReference>
<dbReference type="PIRSF" id="PIRSF004491">
    <property type="entry name" value="FAD_Synth"/>
    <property type="match status" value="1"/>
</dbReference>
<dbReference type="EC" id="2.7.7.2" evidence="15"/>
<evidence type="ECO:0000256" key="14">
    <source>
        <dbReference type="ARBA" id="ARBA00049494"/>
    </source>
</evidence>
<evidence type="ECO:0000256" key="11">
    <source>
        <dbReference type="ARBA" id="ARBA00022840"/>
    </source>
</evidence>
<dbReference type="UniPathway" id="UPA00276">
    <property type="reaction ID" value="UER00406"/>
</dbReference>
<keyword evidence="8 15" id="KW-0547">Nucleotide-binding</keyword>
<dbReference type="GO" id="GO:0005524">
    <property type="term" value="F:ATP binding"/>
    <property type="evidence" value="ECO:0007669"/>
    <property type="project" value="UniProtKB-UniRule"/>
</dbReference>
<dbReference type="GO" id="GO:0009231">
    <property type="term" value="P:riboflavin biosynthetic process"/>
    <property type="evidence" value="ECO:0007669"/>
    <property type="project" value="InterPro"/>
</dbReference>
<dbReference type="SMART" id="SM00904">
    <property type="entry name" value="Flavokinase"/>
    <property type="match status" value="1"/>
</dbReference>
<evidence type="ECO:0000256" key="8">
    <source>
        <dbReference type="ARBA" id="ARBA00022741"/>
    </source>
</evidence>
<dbReference type="EC" id="2.7.1.26" evidence="15"/>
<evidence type="ECO:0000256" key="3">
    <source>
        <dbReference type="ARBA" id="ARBA00005201"/>
    </source>
</evidence>
<keyword evidence="10 15" id="KW-0274">FAD</keyword>
<comment type="caution">
    <text evidence="17">The sequence shown here is derived from an EMBL/GenBank/DDBJ whole genome shotgun (WGS) entry which is preliminary data.</text>
</comment>
<dbReference type="NCBIfam" id="TIGR00083">
    <property type="entry name" value="ribF"/>
    <property type="match status" value="1"/>
</dbReference>
<evidence type="ECO:0000256" key="5">
    <source>
        <dbReference type="ARBA" id="ARBA00022643"/>
    </source>
</evidence>
<feature type="domain" description="Riboflavin kinase" evidence="16">
    <location>
        <begin position="182"/>
        <end position="307"/>
    </location>
</feature>
<sequence>MKIFNAIQEFSSPNGTIVTLGTFDGVHKGHKSLLDKLIGSGKELGYETVVLTFFPHPRMVLQPDADVKLLNTMAEKAALLEDFGVNNLIIHPFSHEFSRLTAEDFVKDILVKRLNARKIIIGHDHRFGRNRTATTQDLVRMGQELGFEVEQISAMAVDDVAVSSTKIRNALFEGDLVTANNYLGYPYYITGTVTTGKQLGRTIGYPTANINVPESYKLIPAQGVYAVSSVINGITVYGMMNIGTRPTVNGTNQTIEVNFFNFDADIYGAELKISLHHRLRSEQKFEGLDALKAQLAKDKDDSLKYFEQQQ</sequence>
<reference evidence="17 18" key="1">
    <citation type="submission" date="2013-09" db="EMBL/GenBank/DDBJ databases">
        <authorList>
            <person name="Zeng Z."/>
            <person name="Chen C."/>
        </authorList>
    </citation>
    <scope>NUCLEOTIDE SEQUENCE [LARGE SCALE GENOMIC DNA]</scope>
    <source>
        <strain evidence="17 18">WB 3.3-2</strain>
    </source>
</reference>
<evidence type="ECO:0000259" key="16">
    <source>
        <dbReference type="SMART" id="SM00904"/>
    </source>
</evidence>
<dbReference type="InterPro" id="IPR014729">
    <property type="entry name" value="Rossmann-like_a/b/a_fold"/>
</dbReference>
<evidence type="ECO:0000256" key="2">
    <source>
        <dbReference type="ARBA" id="ARBA00004726"/>
    </source>
</evidence>
<keyword evidence="6 15" id="KW-0808">Transferase</keyword>
<dbReference type="GO" id="GO:0008531">
    <property type="term" value="F:riboflavin kinase activity"/>
    <property type="evidence" value="ECO:0007669"/>
    <property type="project" value="UniProtKB-UniRule"/>
</dbReference>
<dbReference type="SUPFAM" id="SSF52374">
    <property type="entry name" value="Nucleotidylyl transferase"/>
    <property type="match status" value="1"/>
</dbReference>
<evidence type="ECO:0000313" key="17">
    <source>
        <dbReference type="EMBL" id="KGO86474.1"/>
    </source>
</evidence>
<evidence type="ECO:0000256" key="6">
    <source>
        <dbReference type="ARBA" id="ARBA00022679"/>
    </source>
</evidence>
<dbReference type="STRING" id="1121895.GCA_000378485_02658"/>
<keyword evidence="4 15" id="KW-0285">Flavoprotein</keyword>
<comment type="similarity">
    <text evidence="15">Belongs to the ribF family.</text>
</comment>
<proteinExistence type="inferred from homology"/>